<feature type="site" description="Important for beta-aspartyl-AMP intermediate formation" evidence="6">
    <location>
        <position position="287"/>
    </location>
</feature>
<feature type="domain" description="Asparagine synthetase" evidence="7">
    <location>
        <begin position="166"/>
        <end position="522"/>
    </location>
</feature>
<evidence type="ECO:0000313" key="8">
    <source>
        <dbReference type="EMBL" id="MXQ55281.1"/>
    </source>
</evidence>
<comment type="caution">
    <text evidence="8">The sequence shown here is derived from an EMBL/GenBank/DDBJ whole genome shotgun (WGS) entry which is preliminary data.</text>
</comment>
<protein>
    <recommendedName>
        <fullName evidence="3">asparagine synthase (glutamine-hydrolyzing)</fullName>
        <ecNumber evidence="3">6.3.5.4</ecNumber>
    </recommendedName>
</protein>
<organism evidence="8 9">
    <name type="scientific">Shimazuella alba</name>
    <dbReference type="NCBI Taxonomy" id="2690964"/>
    <lineage>
        <taxon>Bacteria</taxon>
        <taxon>Bacillati</taxon>
        <taxon>Bacillota</taxon>
        <taxon>Bacilli</taxon>
        <taxon>Bacillales</taxon>
        <taxon>Thermoactinomycetaceae</taxon>
        <taxon>Shimazuella</taxon>
    </lineage>
</organism>
<keyword evidence="4" id="KW-0061">Asparagine biosynthesis</keyword>
<evidence type="ECO:0000256" key="3">
    <source>
        <dbReference type="ARBA" id="ARBA00012737"/>
    </source>
</evidence>
<dbReference type="InterPro" id="IPR029055">
    <property type="entry name" value="Ntn_hydrolases_N"/>
</dbReference>
<sequence>MEHITDSFHYHKEKSSECYFIGDILSSEAETYHAFHTFMKTKKPEDLLYLKGNYQVVVCISDELYAFADLGNIRPLYYEVQDEQIRFSSHLLELHKQIRSPINRNWFHRSLLSIGFHTEFESPFETISAIPGGFGFYARKTVRRLFQSVKMENKSYLSLDLARDRLQEELTSSVLLRCKDKRITTDLSGGLDSSTLTWIAAKRYPVNSLTLIGKEENEDIQIARKIVKEQSNISHVEFSLDEIPSIYSNMDDVFSDNPIPFYWSASQAKWLLSWAKNAGSDVHFSGEGGDTVLGADYTYLIDLVQNGKLGKFLSHARGWAKEKKQSPLNWILGTVLRFLHLPYHPKQRHPLSTAYNQADWIVSSKKINHYRLSKNLGLSQTLKGIHYLGYVAHGLRNLAEQEEVSICFPYLDHNVFQICMQVALADKMTPYELKPLLKIAFQDELPKYLLKRNTKGDYTSDVYQGMEENFSWFKENFQEMVLADMGLIDIQQFQKCFIRLMNGVPVKLPEFHHTLSLEMWLRHIKKDRNEVNGNASMFT</sequence>
<proteinExistence type="inferred from homology"/>
<comment type="similarity">
    <text evidence="2">Belongs to the asparagine synthetase family.</text>
</comment>
<dbReference type="EMBL" id="WUUL01000013">
    <property type="protein sequence ID" value="MXQ55281.1"/>
    <property type="molecule type" value="Genomic_DNA"/>
</dbReference>
<dbReference type="InterPro" id="IPR014729">
    <property type="entry name" value="Rossmann-like_a/b/a_fold"/>
</dbReference>
<comment type="catalytic activity">
    <reaction evidence="5">
        <text>L-aspartate + L-glutamine + ATP + H2O = L-asparagine + L-glutamate + AMP + diphosphate + H(+)</text>
        <dbReference type="Rhea" id="RHEA:12228"/>
        <dbReference type="ChEBI" id="CHEBI:15377"/>
        <dbReference type="ChEBI" id="CHEBI:15378"/>
        <dbReference type="ChEBI" id="CHEBI:29985"/>
        <dbReference type="ChEBI" id="CHEBI:29991"/>
        <dbReference type="ChEBI" id="CHEBI:30616"/>
        <dbReference type="ChEBI" id="CHEBI:33019"/>
        <dbReference type="ChEBI" id="CHEBI:58048"/>
        <dbReference type="ChEBI" id="CHEBI:58359"/>
        <dbReference type="ChEBI" id="CHEBI:456215"/>
        <dbReference type="EC" id="6.3.5.4"/>
    </reaction>
</comment>
<reference evidence="8 9" key="1">
    <citation type="submission" date="2019-12" db="EMBL/GenBank/DDBJ databases">
        <title>Whole-genome analyses of novel actinobacteria.</title>
        <authorList>
            <person name="Sahin N."/>
            <person name="Saygin H."/>
        </authorList>
    </citation>
    <scope>NUCLEOTIDE SEQUENCE [LARGE SCALE GENOMIC DNA]</scope>
    <source>
        <strain evidence="8 9">KC615</strain>
    </source>
</reference>
<dbReference type="EC" id="6.3.5.4" evidence="3"/>
<dbReference type="PIRSF" id="PIRSF001589">
    <property type="entry name" value="Asn_synthetase_glu-h"/>
    <property type="match status" value="1"/>
</dbReference>
<dbReference type="Pfam" id="PF00733">
    <property type="entry name" value="Asn_synthase"/>
    <property type="match status" value="1"/>
</dbReference>
<keyword evidence="9" id="KW-1185">Reference proteome</keyword>
<gene>
    <name evidence="8" type="ORF">GSM42_16480</name>
</gene>
<evidence type="ECO:0000256" key="4">
    <source>
        <dbReference type="ARBA" id="ARBA00022888"/>
    </source>
</evidence>
<dbReference type="GO" id="GO:0006529">
    <property type="term" value="P:asparagine biosynthetic process"/>
    <property type="evidence" value="ECO:0007669"/>
    <property type="project" value="UniProtKB-KW"/>
</dbReference>
<evidence type="ECO:0000256" key="5">
    <source>
        <dbReference type="ARBA" id="ARBA00048741"/>
    </source>
</evidence>
<dbReference type="Proteomes" id="UP000430692">
    <property type="component" value="Unassembled WGS sequence"/>
</dbReference>
<dbReference type="Gene3D" id="3.40.50.620">
    <property type="entry name" value="HUPs"/>
    <property type="match status" value="1"/>
</dbReference>
<dbReference type="PANTHER" id="PTHR43284">
    <property type="entry name" value="ASPARAGINE SYNTHETASE (GLUTAMINE-HYDROLYZING)"/>
    <property type="match status" value="1"/>
</dbReference>
<dbReference type="InterPro" id="IPR006426">
    <property type="entry name" value="Asn_synth_AEB"/>
</dbReference>
<evidence type="ECO:0000256" key="6">
    <source>
        <dbReference type="PIRSR" id="PIRSR001589-3"/>
    </source>
</evidence>
<evidence type="ECO:0000256" key="2">
    <source>
        <dbReference type="ARBA" id="ARBA00005752"/>
    </source>
</evidence>
<dbReference type="InterPro" id="IPR051786">
    <property type="entry name" value="ASN_synthetase/amidase"/>
</dbReference>
<dbReference type="CDD" id="cd01991">
    <property type="entry name" value="Asn_synthase_B_C"/>
    <property type="match status" value="1"/>
</dbReference>
<dbReference type="GO" id="GO:0004066">
    <property type="term" value="F:asparagine synthase (glutamine-hydrolyzing) activity"/>
    <property type="evidence" value="ECO:0007669"/>
    <property type="project" value="UniProtKB-EC"/>
</dbReference>
<dbReference type="SUPFAM" id="SSF56235">
    <property type="entry name" value="N-terminal nucleophile aminohydrolases (Ntn hydrolases)"/>
    <property type="match status" value="1"/>
</dbReference>
<name>A0A6I4VX91_9BACL</name>
<dbReference type="RefSeq" id="WP_160802634.1">
    <property type="nucleotide sequence ID" value="NZ_WUUL01000013.1"/>
</dbReference>
<dbReference type="InterPro" id="IPR001962">
    <property type="entry name" value="Asn_synthase"/>
</dbReference>
<dbReference type="AlphaFoldDB" id="A0A6I4VX91"/>
<evidence type="ECO:0000259" key="7">
    <source>
        <dbReference type="Pfam" id="PF00733"/>
    </source>
</evidence>
<dbReference type="PANTHER" id="PTHR43284:SF1">
    <property type="entry name" value="ASPARAGINE SYNTHETASE"/>
    <property type="match status" value="1"/>
</dbReference>
<keyword evidence="4" id="KW-0028">Amino-acid biosynthesis</keyword>
<accession>A0A6I4VX91</accession>
<evidence type="ECO:0000313" key="9">
    <source>
        <dbReference type="Proteomes" id="UP000430692"/>
    </source>
</evidence>
<comment type="pathway">
    <text evidence="1">Amino-acid biosynthesis; L-asparagine biosynthesis; L-asparagine from L-aspartate (L-Gln route): step 1/1.</text>
</comment>
<dbReference type="SUPFAM" id="SSF52402">
    <property type="entry name" value="Adenine nucleotide alpha hydrolases-like"/>
    <property type="match status" value="1"/>
</dbReference>
<evidence type="ECO:0000256" key="1">
    <source>
        <dbReference type="ARBA" id="ARBA00005187"/>
    </source>
</evidence>